<feature type="compositionally biased region" description="Basic and acidic residues" evidence="2">
    <location>
        <begin position="705"/>
        <end position="716"/>
    </location>
</feature>
<dbReference type="Pfam" id="PF00084">
    <property type="entry name" value="Sushi"/>
    <property type="match status" value="1"/>
</dbReference>
<name>A0A086QM26_TOXGO</name>
<feature type="region of interest" description="Disordered" evidence="2">
    <location>
        <begin position="637"/>
        <end position="741"/>
    </location>
</feature>
<accession>A0A086QM26</accession>
<keyword evidence="3" id="KW-1133">Transmembrane helix</keyword>
<evidence type="ECO:0000313" key="5">
    <source>
        <dbReference type="EMBL" id="KFH13658.1"/>
    </source>
</evidence>
<dbReference type="Proteomes" id="UP000028840">
    <property type="component" value="Unassembled WGS sequence"/>
</dbReference>
<feature type="domain" description="Sushi" evidence="4">
    <location>
        <begin position="301"/>
        <end position="360"/>
    </location>
</feature>
<protein>
    <submittedName>
        <fullName evidence="5">Sushi domain (Scr repeat) domain-containing protein</fullName>
    </submittedName>
</protein>
<evidence type="ECO:0000256" key="3">
    <source>
        <dbReference type="SAM" id="Phobius"/>
    </source>
</evidence>
<comment type="caution">
    <text evidence="5">The sequence shown here is derived from an EMBL/GenBank/DDBJ whole genome shotgun (WGS) entry which is preliminary data.</text>
</comment>
<dbReference type="InterPro" id="IPR000436">
    <property type="entry name" value="Sushi_SCR_CCP_dom"/>
</dbReference>
<feature type="region of interest" description="Disordered" evidence="2">
    <location>
        <begin position="211"/>
        <end position="230"/>
    </location>
</feature>
<evidence type="ECO:0000256" key="1">
    <source>
        <dbReference type="ARBA" id="ARBA00023157"/>
    </source>
</evidence>
<feature type="region of interest" description="Disordered" evidence="2">
    <location>
        <begin position="811"/>
        <end position="946"/>
    </location>
</feature>
<feature type="compositionally biased region" description="Low complexity" evidence="2">
    <location>
        <begin position="899"/>
        <end position="917"/>
    </location>
</feature>
<dbReference type="InterPro" id="IPR035976">
    <property type="entry name" value="Sushi/SCR/CCP_sf"/>
</dbReference>
<sequence>MDEAILRRLGAVTLDGYRDFSHNSPLAVETSSLPSTRTVTTPAVSSSSPPLPFAGTWGVHELPVDLPKEGCSVSDLHRLLHPGYSLIFLGPAAFASRSPSAAARPSPTARGSGQDEGEETAAALARGAGRPGAVGDGLPAAETLAFSALTGKSTHGDSRRLFIPRKRRLAAFSPFSRSSRASSPSSSLSSSSLSSLSSRVSRRLQEGSLSLFSSPESGMSSGLSSGGQRAWYSHGEGEAVECASPLYFPVSGPAVDRVVCDNGSWTFKNLLVCKRNCPRAADFFASQASSSLSSPSSPRAPSPPASEKVSPYRVRGGDAVSHGSVVAVACEHGFSPAGLQVSPSRFECVDSQWIGRPLVCSPLCPEFPDLGAAYVVEGEGREDGDRRLVACARGFYPQRRSFTSVCQASRWSPLLFECTQATPPDMQEGATGLQKILLQMFSREGVLGLVIFSVLVTLAAVAVFIAWRLHFKARATQNFIAREETVQALKVSSLPPGAGETPQASGVDRRAEQQADDSDAWCVAPEGPRDRPRSAWRTCGDADEAERDGREEARAAEGNGEELRTGKRCGVSGPGGGPGEVRPSICPSFLGSESHAASTSCRPGAVETSFSRSQERTDGGASVATVSVRTEFQAYTNSARLSEGSAASGAVDATSSGKKNGASRQAKGPPESRTGGLSPPQLHSAPQGGAARVPGCLDASAAPRASEERRDVDSRRNSAHASSGNRRQASESEASPSMSFPPHEGAFFGASVCGSSVTENSMLAAVEASVHSLPLYHKLHAERMQRPFGGRGEAAAEDGWYTRLRREVELESGREETALGRQGKTAGVSGASPQVSGEEKKRRERDEGADEGRREGRRFQRESQFAASFTLCGTISEADETGERSTQSLEASASRRRNSSSAAVRSFHLAETGAETQAEAEEAKKERKGKGSREEMATPGGDRERE</sequence>
<evidence type="ECO:0000259" key="4">
    <source>
        <dbReference type="SMART" id="SM00032"/>
    </source>
</evidence>
<feature type="compositionally biased region" description="Low complexity" evidence="2">
    <location>
        <begin position="98"/>
        <end position="110"/>
    </location>
</feature>
<evidence type="ECO:0000256" key="2">
    <source>
        <dbReference type="SAM" id="MobiDB-lite"/>
    </source>
</evidence>
<dbReference type="SUPFAM" id="SSF57535">
    <property type="entry name" value="Complement control module/SCR domain"/>
    <property type="match status" value="1"/>
</dbReference>
<proteinExistence type="predicted"/>
<dbReference type="SMART" id="SM00032">
    <property type="entry name" value="CCP"/>
    <property type="match status" value="2"/>
</dbReference>
<gene>
    <name evidence="5" type="ORF">TGVAND_223480C</name>
</gene>
<feature type="region of interest" description="Disordered" evidence="2">
    <location>
        <begin position="174"/>
        <end position="193"/>
    </location>
</feature>
<keyword evidence="1" id="KW-1015">Disulfide bond</keyword>
<feature type="region of interest" description="Disordered" evidence="2">
    <location>
        <begin position="289"/>
        <end position="314"/>
    </location>
</feature>
<feature type="compositionally biased region" description="Polar residues" evidence="2">
    <location>
        <begin position="719"/>
        <end position="738"/>
    </location>
</feature>
<feature type="region of interest" description="Disordered" evidence="2">
    <location>
        <begin position="98"/>
        <end position="122"/>
    </location>
</feature>
<reference evidence="5 6" key="1">
    <citation type="submission" date="2014-08" db="EMBL/GenBank/DDBJ databases">
        <authorList>
            <person name="Sibley D."/>
            <person name="Venepally P."/>
            <person name="Karamycheva S."/>
            <person name="Hadjithomas M."/>
            <person name="Khan A."/>
            <person name="Brunk B."/>
            <person name="Roos D."/>
            <person name="Caler E."/>
            <person name="Lorenzi H."/>
        </authorList>
    </citation>
    <scope>NUCLEOTIDE SEQUENCE [LARGE SCALE GENOMIC DNA]</scope>
    <source>
        <strain evidence="5 6">VAND</strain>
    </source>
</reference>
<keyword evidence="3" id="KW-0472">Membrane</keyword>
<reference evidence="5 6" key="2">
    <citation type="journal article" date="2015" name="Eukaryot. Cell">
        <title>Genetic mapping reveals that sinefungin resistance in Toxoplasma gondii is controlled by a putative amino acid transporter locus that can be used as a negative selectable marker.</title>
        <authorList>
            <person name="Behnke M.S."/>
            <person name="Khan A."/>
            <person name="Sibley L.D."/>
        </authorList>
    </citation>
    <scope>NUCLEOTIDE SEQUENCE [LARGE SCALE GENOMIC DNA]</scope>
    <source>
        <strain evidence="5 6">VAND</strain>
    </source>
</reference>
<feature type="compositionally biased region" description="Basic and acidic residues" evidence="2">
    <location>
        <begin position="547"/>
        <end position="565"/>
    </location>
</feature>
<evidence type="ECO:0000313" key="6">
    <source>
        <dbReference type="Proteomes" id="UP000028840"/>
    </source>
</evidence>
<feature type="compositionally biased region" description="Low complexity" evidence="2">
    <location>
        <begin position="211"/>
        <end position="227"/>
    </location>
</feature>
<feature type="region of interest" description="Disordered" evidence="2">
    <location>
        <begin position="491"/>
        <end position="623"/>
    </location>
</feature>
<feature type="compositionally biased region" description="Basic and acidic residues" evidence="2">
    <location>
        <begin position="837"/>
        <end position="861"/>
    </location>
</feature>
<feature type="transmembrane region" description="Helical" evidence="3">
    <location>
        <begin position="445"/>
        <end position="467"/>
    </location>
</feature>
<feature type="domain" description="Sushi" evidence="4">
    <location>
        <begin position="364"/>
        <end position="418"/>
    </location>
</feature>
<dbReference type="EMBL" id="AEYJ02000008">
    <property type="protein sequence ID" value="KFH13658.1"/>
    <property type="molecule type" value="Genomic_DNA"/>
</dbReference>
<dbReference type="VEuPathDB" id="ToxoDB:TGVAND_223480C"/>
<keyword evidence="3" id="KW-0812">Transmembrane</keyword>
<organism evidence="5 6">
    <name type="scientific">Toxoplasma gondii VAND</name>
    <dbReference type="NCBI Taxonomy" id="933077"/>
    <lineage>
        <taxon>Eukaryota</taxon>
        <taxon>Sar</taxon>
        <taxon>Alveolata</taxon>
        <taxon>Apicomplexa</taxon>
        <taxon>Conoidasida</taxon>
        <taxon>Coccidia</taxon>
        <taxon>Eucoccidiorida</taxon>
        <taxon>Eimeriorina</taxon>
        <taxon>Sarcocystidae</taxon>
        <taxon>Toxoplasma</taxon>
    </lineage>
</organism>
<feature type="compositionally biased region" description="Basic and acidic residues" evidence="2">
    <location>
        <begin position="921"/>
        <end position="946"/>
    </location>
</feature>
<dbReference type="AlphaFoldDB" id="A0A086QM26"/>